<dbReference type="EMBL" id="JAQJZL010000001">
    <property type="protein sequence ID" value="KAJ6057889.1"/>
    <property type="molecule type" value="Genomic_DNA"/>
</dbReference>
<keyword evidence="2" id="KW-1133">Transmembrane helix</keyword>
<proteinExistence type="predicted"/>
<evidence type="ECO:0000256" key="2">
    <source>
        <dbReference type="SAM" id="Phobius"/>
    </source>
</evidence>
<reference evidence="3" key="1">
    <citation type="journal article" date="2023" name="IMA Fungus">
        <title>Comparative genomic study of the Penicillium genus elucidates a diverse pangenome and 15 lateral gene transfer events.</title>
        <authorList>
            <person name="Petersen C."/>
            <person name="Sorensen T."/>
            <person name="Nielsen M.R."/>
            <person name="Sondergaard T.E."/>
            <person name="Sorensen J.L."/>
            <person name="Fitzpatrick D.A."/>
            <person name="Frisvad J.C."/>
            <person name="Nielsen K.L."/>
        </authorList>
    </citation>
    <scope>NUCLEOTIDE SEQUENCE</scope>
    <source>
        <strain evidence="3">IBT 15450</strain>
    </source>
</reference>
<dbReference type="InterPro" id="IPR010775">
    <property type="entry name" value="DUF1365"/>
</dbReference>
<dbReference type="Pfam" id="PF07103">
    <property type="entry name" value="DUF1365"/>
    <property type="match status" value="1"/>
</dbReference>
<keyword evidence="4" id="KW-1185">Reference proteome</keyword>
<name>A0AAD6IP54_PENCN</name>
<keyword evidence="2" id="KW-0472">Membrane</keyword>
<keyword evidence="2" id="KW-0812">Transmembrane</keyword>
<sequence>MSTRISSKHTLQYLFLAAGGFLFFRAQLSATYLLLVLFLAIILFFGYMANWLLLAAYTRRELTLLSSDEGKEFLGEPLLFPSRLSHARRFPESERYNYWYDYFMVGIPVGLQGRIGILLSIDNLPAHEGFREKCWFTIDPKYYLDRGSGDRSLREKLDMFLKSQGLQAQEFPHAYLFSVPRFLWWQKSAISYWYLYSPSRELTAMIMEINNSFYEKRNVFFRLNGDDHVLDASESTEEKVYNVTTKGGHELHELHFISSKPRSKHYKGSWEKLIFASPFEKVEGSMAASFVDPLQPEPNPKGPLQSNLSSLTPDGKVKVTSRLSSWDQPVSPLSGPSWVIAKMLLRWTHVGVLSAFRIVKEALRIRFRGNLQYLQRPEVRRGSTPRKETEVERVLEQVFREYLCQLSSHHPSPLAVVYTPPKSLHFDLIHFHSPVPASSSSRPTLTIQPLTPRFYTSITHYDDAYAGFTTTTTSFPTNSDHSSCQLWVSDQPLMTGLLDSAGLSLAQNVKFPVERRRRPWLFQMRKMIIAWLRKRQSDNDAFLDRFTYQNLPPSTQSAYQKAIIHHLLAQKLPVESQAIVLLCYIVTTMTVIYILLHALRLFLYCEFGIQIDELFSPRMAALLYGGWAMYTKYIGKYYLNPFGWGEGL</sequence>
<evidence type="ECO:0000313" key="4">
    <source>
        <dbReference type="Proteomes" id="UP001219568"/>
    </source>
</evidence>
<feature type="transmembrane region" description="Helical" evidence="2">
    <location>
        <begin position="578"/>
        <end position="596"/>
    </location>
</feature>
<evidence type="ECO:0008006" key="5">
    <source>
        <dbReference type="Google" id="ProtNLM"/>
    </source>
</evidence>
<dbReference type="AlphaFoldDB" id="A0AAD6IP54"/>
<comment type="caution">
    <text evidence="3">The sequence shown here is derived from an EMBL/GenBank/DDBJ whole genome shotgun (WGS) entry which is preliminary data.</text>
</comment>
<dbReference type="PANTHER" id="PTHR33973">
    <property type="entry name" value="OS07G0153300 PROTEIN"/>
    <property type="match status" value="1"/>
</dbReference>
<organism evidence="3 4">
    <name type="scientific">Penicillium canescens</name>
    <dbReference type="NCBI Taxonomy" id="5083"/>
    <lineage>
        <taxon>Eukaryota</taxon>
        <taxon>Fungi</taxon>
        <taxon>Dikarya</taxon>
        <taxon>Ascomycota</taxon>
        <taxon>Pezizomycotina</taxon>
        <taxon>Eurotiomycetes</taxon>
        <taxon>Eurotiomycetidae</taxon>
        <taxon>Eurotiales</taxon>
        <taxon>Aspergillaceae</taxon>
        <taxon>Penicillium</taxon>
    </lineage>
</organism>
<protein>
    <recommendedName>
        <fullName evidence="5">DUF1365-domain-containing protein</fullName>
    </recommendedName>
</protein>
<accession>A0AAD6IP54</accession>
<dbReference type="PANTHER" id="PTHR33973:SF4">
    <property type="entry name" value="OS07G0153300 PROTEIN"/>
    <property type="match status" value="1"/>
</dbReference>
<feature type="transmembrane region" description="Helical" evidence="2">
    <location>
        <begin position="34"/>
        <end position="57"/>
    </location>
</feature>
<dbReference type="Proteomes" id="UP001219568">
    <property type="component" value="Unassembled WGS sequence"/>
</dbReference>
<evidence type="ECO:0000256" key="1">
    <source>
        <dbReference type="SAM" id="MobiDB-lite"/>
    </source>
</evidence>
<evidence type="ECO:0000313" key="3">
    <source>
        <dbReference type="EMBL" id="KAJ6057889.1"/>
    </source>
</evidence>
<reference evidence="3" key="2">
    <citation type="submission" date="2023-01" db="EMBL/GenBank/DDBJ databases">
        <authorList>
            <person name="Petersen C."/>
        </authorList>
    </citation>
    <scope>NUCLEOTIDE SEQUENCE</scope>
    <source>
        <strain evidence="3">IBT 15450</strain>
    </source>
</reference>
<gene>
    <name evidence="3" type="ORF">N7460_001163</name>
</gene>
<feature type="region of interest" description="Disordered" evidence="1">
    <location>
        <begin position="290"/>
        <end position="311"/>
    </location>
</feature>